<name>A0A8S5RXE7_9CAUD</name>
<protein>
    <submittedName>
        <fullName evidence="1">Uncharacterized protein</fullName>
    </submittedName>
</protein>
<accession>A0A8S5RXE7</accession>
<organism evidence="1">
    <name type="scientific">Siphoviridae sp. ctEJG5</name>
    <dbReference type="NCBI Taxonomy" id="2827814"/>
    <lineage>
        <taxon>Viruses</taxon>
        <taxon>Duplodnaviria</taxon>
        <taxon>Heunggongvirae</taxon>
        <taxon>Uroviricota</taxon>
        <taxon>Caudoviricetes</taxon>
    </lineage>
</organism>
<reference evidence="1" key="1">
    <citation type="journal article" date="2021" name="Proc. Natl. Acad. Sci. U.S.A.">
        <title>A Catalog of Tens of Thousands of Viruses from Human Metagenomes Reveals Hidden Associations with Chronic Diseases.</title>
        <authorList>
            <person name="Tisza M.J."/>
            <person name="Buck C.B."/>
        </authorList>
    </citation>
    <scope>NUCLEOTIDE SEQUENCE</scope>
    <source>
        <strain evidence="1">CtEJG5</strain>
    </source>
</reference>
<proteinExistence type="predicted"/>
<dbReference type="EMBL" id="BK032506">
    <property type="protein sequence ID" value="DAF43429.1"/>
    <property type="molecule type" value="Genomic_DNA"/>
</dbReference>
<evidence type="ECO:0000313" key="1">
    <source>
        <dbReference type="EMBL" id="DAF43429.1"/>
    </source>
</evidence>
<sequence>MRKQSQKPRTTTTGGKTLVQHGKNHCHFCRIAV</sequence>